<evidence type="ECO:0000313" key="1">
    <source>
        <dbReference type="EMBL" id="SFT80772.1"/>
    </source>
</evidence>
<proteinExistence type="predicted"/>
<gene>
    <name evidence="1" type="ORF">SAMN05192562_102203</name>
</gene>
<name>A0A1I7B0W8_9ENTR</name>
<reference evidence="2" key="1">
    <citation type="submission" date="2016-10" db="EMBL/GenBank/DDBJ databases">
        <authorList>
            <person name="Varghese N."/>
            <person name="Submissions S."/>
        </authorList>
    </citation>
    <scope>NUCLEOTIDE SEQUENCE [LARGE SCALE GENOMIC DNA]</scope>
    <source>
        <strain evidence="2">Ah-143</strain>
    </source>
</reference>
<sequence>MLMERSHNTGKSAPKDKCKTQVDVKVMELTFSSALWTRDAAVKLVEKFVKSWDDWLDENTTPDTSKNIKFCFGKEGAELE</sequence>
<dbReference type="Proteomes" id="UP000199187">
    <property type="component" value="Unassembled WGS sequence"/>
</dbReference>
<dbReference type="AlphaFoldDB" id="A0A1I7B0W8"/>
<evidence type="ECO:0000313" key="2">
    <source>
        <dbReference type="Proteomes" id="UP000199187"/>
    </source>
</evidence>
<accession>A0A1I7B0W8</accession>
<organism evidence="1 2">
    <name type="scientific">Kosakonia arachidis</name>
    <dbReference type="NCBI Taxonomy" id="551989"/>
    <lineage>
        <taxon>Bacteria</taxon>
        <taxon>Pseudomonadati</taxon>
        <taxon>Pseudomonadota</taxon>
        <taxon>Gammaproteobacteria</taxon>
        <taxon>Enterobacterales</taxon>
        <taxon>Enterobacteriaceae</taxon>
        <taxon>Kosakonia</taxon>
    </lineage>
</organism>
<keyword evidence="2" id="KW-1185">Reference proteome</keyword>
<dbReference type="EMBL" id="FPAU01000002">
    <property type="protein sequence ID" value="SFT80772.1"/>
    <property type="molecule type" value="Genomic_DNA"/>
</dbReference>
<protein>
    <submittedName>
        <fullName evidence="1">Uncharacterized protein</fullName>
    </submittedName>
</protein>